<sequence length="238" mass="26237">MLKKISRSVEDLTAAETLEELRSSLAVAVYRLGFVNYNISLNKRHAVEFMEEPTLTTWSANDLTTYANTGWAPRDPLLHNAVEKPSAFLWRASDWEGTEHAEYAEYLGVSGIRGGATVPLSQKPGRLGAMTLLSVTDEPLTDDTLLGVQIIAHLALARTSALTYGLPRFGQDPRGLQTLSGQQLEILRWVARGKTNREIAIIMGSTRRAIDYHMQEILSKLGVSSRTQAVAILASRES</sequence>
<keyword evidence="1" id="KW-0805">Transcription regulation</keyword>
<dbReference type="PRINTS" id="PR00038">
    <property type="entry name" value="HTHLUXR"/>
</dbReference>
<keyword evidence="3" id="KW-0804">Transcription</keyword>
<dbReference type="SUPFAM" id="SSF46894">
    <property type="entry name" value="C-terminal effector domain of the bipartite response regulators"/>
    <property type="match status" value="1"/>
</dbReference>
<dbReference type="GO" id="GO:0006355">
    <property type="term" value="P:regulation of DNA-templated transcription"/>
    <property type="evidence" value="ECO:0007669"/>
    <property type="project" value="InterPro"/>
</dbReference>
<reference evidence="5 6" key="1">
    <citation type="submission" date="2016-11" db="EMBL/GenBank/DDBJ databases">
        <authorList>
            <person name="Varghese N."/>
            <person name="Submissions S."/>
        </authorList>
    </citation>
    <scope>NUCLEOTIDE SEQUENCE [LARGE SCALE GENOMIC DNA]</scope>
    <source>
        <strain evidence="5 6">DSM 29620</strain>
    </source>
</reference>
<dbReference type="EMBL" id="FQZZ01000011">
    <property type="protein sequence ID" value="SHK85826.1"/>
    <property type="molecule type" value="Genomic_DNA"/>
</dbReference>
<dbReference type="Gene3D" id="3.30.450.80">
    <property type="entry name" value="Transcription factor LuxR-like, autoinducer-binding domain"/>
    <property type="match status" value="1"/>
</dbReference>
<evidence type="ECO:0000259" key="4">
    <source>
        <dbReference type="PROSITE" id="PS50043"/>
    </source>
</evidence>
<dbReference type="Pfam" id="PF00196">
    <property type="entry name" value="GerE"/>
    <property type="match status" value="1"/>
</dbReference>
<dbReference type="AlphaFoldDB" id="A0A1H0N898"/>
<dbReference type="CDD" id="cd06170">
    <property type="entry name" value="LuxR_C_like"/>
    <property type="match status" value="1"/>
</dbReference>
<name>A0A1H0N898_9RHOB</name>
<dbReference type="InterPro" id="IPR005143">
    <property type="entry name" value="TF_LuxR_autoind-bd_dom"/>
</dbReference>
<dbReference type="InterPro" id="IPR016032">
    <property type="entry name" value="Sig_transdc_resp-reg_C-effctor"/>
</dbReference>
<keyword evidence="2" id="KW-0238">DNA-binding</keyword>
<dbReference type="PANTHER" id="PTHR44688:SF16">
    <property type="entry name" value="DNA-BINDING TRANSCRIPTIONAL ACTIVATOR DEVR_DOSR"/>
    <property type="match status" value="1"/>
</dbReference>
<evidence type="ECO:0000256" key="2">
    <source>
        <dbReference type="ARBA" id="ARBA00023125"/>
    </source>
</evidence>
<dbReference type="PROSITE" id="PS50043">
    <property type="entry name" value="HTH_LUXR_2"/>
    <property type="match status" value="1"/>
</dbReference>
<dbReference type="OrthoDB" id="9803630at2"/>
<dbReference type="InterPro" id="IPR000792">
    <property type="entry name" value="Tscrpt_reg_LuxR_C"/>
</dbReference>
<dbReference type="SMART" id="SM00421">
    <property type="entry name" value="HTH_LUXR"/>
    <property type="match status" value="1"/>
</dbReference>
<dbReference type="Proteomes" id="UP000324252">
    <property type="component" value="Unassembled WGS sequence"/>
</dbReference>
<dbReference type="SUPFAM" id="SSF75516">
    <property type="entry name" value="Pheromone-binding domain of LuxR-like quorum-sensing transcription factors"/>
    <property type="match status" value="1"/>
</dbReference>
<organism evidence="5 6">
    <name type="scientific">Lutimaribacter pacificus</name>
    <dbReference type="NCBI Taxonomy" id="391948"/>
    <lineage>
        <taxon>Bacteria</taxon>
        <taxon>Pseudomonadati</taxon>
        <taxon>Pseudomonadota</taxon>
        <taxon>Alphaproteobacteria</taxon>
        <taxon>Rhodobacterales</taxon>
        <taxon>Roseobacteraceae</taxon>
        <taxon>Lutimaribacter</taxon>
    </lineage>
</organism>
<protein>
    <submittedName>
        <fullName evidence="5">Transcriptional regulator, LuxR family</fullName>
    </submittedName>
</protein>
<evidence type="ECO:0000256" key="3">
    <source>
        <dbReference type="ARBA" id="ARBA00023163"/>
    </source>
</evidence>
<feature type="domain" description="HTH luxR-type" evidence="4">
    <location>
        <begin position="172"/>
        <end position="237"/>
    </location>
</feature>
<dbReference type="PANTHER" id="PTHR44688">
    <property type="entry name" value="DNA-BINDING TRANSCRIPTIONAL ACTIVATOR DEVR_DOSR"/>
    <property type="match status" value="1"/>
</dbReference>
<evidence type="ECO:0000256" key="1">
    <source>
        <dbReference type="ARBA" id="ARBA00023015"/>
    </source>
</evidence>
<accession>A0A1H0N898</accession>
<dbReference type="InterPro" id="IPR036388">
    <property type="entry name" value="WH-like_DNA-bd_sf"/>
</dbReference>
<dbReference type="GO" id="GO:0003677">
    <property type="term" value="F:DNA binding"/>
    <property type="evidence" value="ECO:0007669"/>
    <property type="project" value="UniProtKB-KW"/>
</dbReference>
<gene>
    <name evidence="5" type="ORF">SAMN05444142_11140</name>
</gene>
<dbReference type="InterPro" id="IPR036693">
    <property type="entry name" value="TF_LuxR_autoind-bd_dom_sf"/>
</dbReference>
<proteinExistence type="predicted"/>
<dbReference type="RefSeq" id="WP_149789585.1">
    <property type="nucleotide sequence ID" value="NZ_FNIO01000012.1"/>
</dbReference>
<evidence type="ECO:0000313" key="5">
    <source>
        <dbReference type="EMBL" id="SHK85826.1"/>
    </source>
</evidence>
<evidence type="ECO:0000313" key="6">
    <source>
        <dbReference type="Proteomes" id="UP000324252"/>
    </source>
</evidence>
<dbReference type="Gene3D" id="1.10.10.10">
    <property type="entry name" value="Winged helix-like DNA-binding domain superfamily/Winged helix DNA-binding domain"/>
    <property type="match status" value="1"/>
</dbReference>
<keyword evidence="6" id="KW-1185">Reference proteome</keyword>
<dbReference type="Pfam" id="PF03472">
    <property type="entry name" value="Autoind_bind"/>
    <property type="match status" value="1"/>
</dbReference>